<keyword evidence="2" id="KW-1185">Reference proteome</keyword>
<dbReference type="Proteomes" id="UP000789525">
    <property type="component" value="Unassembled WGS sequence"/>
</dbReference>
<dbReference type="EMBL" id="CAJVPT010055713">
    <property type="protein sequence ID" value="CAG8755678.1"/>
    <property type="molecule type" value="Genomic_DNA"/>
</dbReference>
<feature type="non-terminal residue" evidence="1">
    <location>
        <position position="1"/>
    </location>
</feature>
<gene>
    <name evidence="1" type="ORF">ACOLOM_LOCUS12943</name>
</gene>
<accession>A0ACA9QLC6</accession>
<evidence type="ECO:0000313" key="2">
    <source>
        <dbReference type="Proteomes" id="UP000789525"/>
    </source>
</evidence>
<name>A0ACA9QLC6_9GLOM</name>
<reference evidence="1" key="1">
    <citation type="submission" date="2021-06" db="EMBL/GenBank/DDBJ databases">
        <authorList>
            <person name="Kallberg Y."/>
            <person name="Tangrot J."/>
            <person name="Rosling A."/>
        </authorList>
    </citation>
    <scope>NUCLEOTIDE SEQUENCE</scope>
    <source>
        <strain evidence="1">CL356</strain>
    </source>
</reference>
<feature type="non-terminal residue" evidence="1">
    <location>
        <position position="87"/>
    </location>
</feature>
<sequence length="87" mass="9629">NPAKTMSTHTHTRVEEELHENAHIDYDRVAIQWNPSVAQLYEDALKYETGSAISSTGALVTASGFKTGRSPKDKRIVDEPGSSNDIW</sequence>
<comment type="caution">
    <text evidence="1">The sequence shown here is derived from an EMBL/GenBank/DDBJ whole genome shotgun (WGS) entry which is preliminary data.</text>
</comment>
<protein>
    <submittedName>
        <fullName evidence="1">12139_t:CDS:1</fullName>
    </submittedName>
</protein>
<proteinExistence type="predicted"/>
<evidence type="ECO:0000313" key="1">
    <source>
        <dbReference type="EMBL" id="CAG8755678.1"/>
    </source>
</evidence>
<organism evidence="1 2">
    <name type="scientific">Acaulospora colombiana</name>
    <dbReference type="NCBI Taxonomy" id="27376"/>
    <lineage>
        <taxon>Eukaryota</taxon>
        <taxon>Fungi</taxon>
        <taxon>Fungi incertae sedis</taxon>
        <taxon>Mucoromycota</taxon>
        <taxon>Glomeromycotina</taxon>
        <taxon>Glomeromycetes</taxon>
        <taxon>Diversisporales</taxon>
        <taxon>Acaulosporaceae</taxon>
        <taxon>Acaulospora</taxon>
    </lineage>
</organism>